<dbReference type="GO" id="GO:0008168">
    <property type="term" value="F:methyltransferase activity"/>
    <property type="evidence" value="ECO:0007669"/>
    <property type="project" value="UniProtKB-KW"/>
</dbReference>
<feature type="domain" description="Methyltransferase" evidence="2">
    <location>
        <begin position="35"/>
        <end position="130"/>
    </location>
</feature>
<dbReference type="PANTHER" id="PTHR43861">
    <property type="entry name" value="TRANS-ACONITATE 2-METHYLTRANSFERASE-RELATED"/>
    <property type="match status" value="1"/>
</dbReference>
<dbReference type="InterPro" id="IPR029063">
    <property type="entry name" value="SAM-dependent_MTases_sf"/>
</dbReference>
<dbReference type="GO" id="GO:0032259">
    <property type="term" value="P:methylation"/>
    <property type="evidence" value="ECO:0007669"/>
    <property type="project" value="UniProtKB-KW"/>
</dbReference>
<keyword evidence="3" id="KW-0489">Methyltransferase</keyword>
<dbReference type="KEGG" id="dmr:Deima_2878"/>
<evidence type="ECO:0000259" key="2">
    <source>
        <dbReference type="Pfam" id="PF13649"/>
    </source>
</evidence>
<dbReference type="SUPFAM" id="SSF53335">
    <property type="entry name" value="S-adenosyl-L-methionine-dependent methyltransferases"/>
    <property type="match status" value="1"/>
</dbReference>
<evidence type="ECO:0000313" key="3">
    <source>
        <dbReference type="EMBL" id="ADV68507.1"/>
    </source>
</evidence>
<dbReference type="EMBL" id="CP002454">
    <property type="protein sequence ID" value="ADV68507.1"/>
    <property type="molecule type" value="Genomic_DNA"/>
</dbReference>
<dbReference type="InterPro" id="IPR041698">
    <property type="entry name" value="Methyltransf_25"/>
</dbReference>
<dbReference type="OrthoDB" id="9804312at2"/>
<protein>
    <submittedName>
        <fullName evidence="3">Methyltransferase type 11</fullName>
    </submittedName>
</protein>
<accession>E8UBR8</accession>
<proteinExistence type="predicted"/>
<dbReference type="Gene3D" id="2.20.130.10">
    <property type="entry name" value="CAC2371-like domains"/>
    <property type="match status" value="1"/>
</dbReference>
<dbReference type="CDD" id="cd02440">
    <property type="entry name" value="AdoMet_MTases"/>
    <property type="match status" value="1"/>
</dbReference>
<reference evidence="4" key="2">
    <citation type="submission" date="2011-01" db="EMBL/GenBank/DDBJ databases">
        <title>The complete genome of Deinococcus maricopensis DSM 21211.</title>
        <authorList>
            <consortium name="US DOE Joint Genome Institute (JGI-PGF)"/>
            <person name="Lucas S."/>
            <person name="Copeland A."/>
            <person name="Lapidus A."/>
            <person name="Goodwin L."/>
            <person name="Pitluck S."/>
            <person name="Kyrpides N."/>
            <person name="Mavromatis K."/>
            <person name="Pagani I."/>
            <person name="Ivanova N."/>
            <person name="Ovchinnikova G."/>
            <person name="Zeytun A."/>
            <person name="Detter J.C."/>
            <person name="Han C."/>
            <person name="Land M."/>
            <person name="Hauser L."/>
            <person name="Markowitz V."/>
            <person name="Cheng J.-F."/>
            <person name="Hugenholtz P."/>
            <person name="Woyke T."/>
            <person name="Wu D."/>
            <person name="Pukall R."/>
            <person name="Gehrich-Schroeter G."/>
            <person name="Brambilla E."/>
            <person name="Klenk H.-P."/>
            <person name="Eisen J.A."/>
        </authorList>
    </citation>
    <scope>NUCLEOTIDE SEQUENCE [LARGE SCALE GENOMIC DNA]</scope>
    <source>
        <strain evidence="4">DSM 21211 / LMG 22137 / NRRL B-23946 / LB-34</strain>
    </source>
</reference>
<dbReference type="Proteomes" id="UP000008635">
    <property type="component" value="Chromosome"/>
</dbReference>
<keyword evidence="4" id="KW-1185">Reference proteome</keyword>
<dbReference type="eggNOG" id="COG2227">
    <property type="taxonomic scope" value="Bacteria"/>
</dbReference>
<name>E8UBR8_DEIML</name>
<gene>
    <name evidence="3" type="ordered locus">Deima_2878</name>
</gene>
<dbReference type="AlphaFoldDB" id="E8UBR8"/>
<organism evidence="3 4">
    <name type="scientific">Deinococcus maricopensis (strain DSM 21211 / LMG 22137 / NRRL B-23946 / LB-34)</name>
    <dbReference type="NCBI Taxonomy" id="709986"/>
    <lineage>
        <taxon>Bacteria</taxon>
        <taxon>Thermotogati</taxon>
        <taxon>Deinococcota</taxon>
        <taxon>Deinococci</taxon>
        <taxon>Deinococcales</taxon>
        <taxon>Deinococcaceae</taxon>
        <taxon>Deinococcus</taxon>
    </lineage>
</organism>
<keyword evidence="1 3" id="KW-0808">Transferase</keyword>
<dbReference type="Pfam" id="PF13649">
    <property type="entry name" value="Methyltransf_25"/>
    <property type="match status" value="1"/>
</dbReference>
<sequence length="246" mass="27568">MNYDDLADLYDHQYDLYRDDLHHYARLADASGGPVLELGAGTGRVSVYLARRGVNVTGLEPSDAMRRRAQERAQRSRVDVTLVPGDMRDFDLGARFPLVIAPFNALMHLYSVQEQADALNAIARHVQPGGTFAFDLYTPHFGPQGVVRHEGETFTVGDARTDVLVYQQVHEAQQHVTTQYFVDTTGADGVVRRTHRTLTQRYYTRYEVEWMLRATGFTQIRVAGSFEGGPFTNDSRVMVVTAKGPA</sequence>
<dbReference type="RefSeq" id="WP_013558011.1">
    <property type="nucleotide sequence ID" value="NC_014958.1"/>
</dbReference>
<reference evidence="3 4" key="1">
    <citation type="journal article" date="2011" name="Stand. Genomic Sci.">
        <title>Complete genome sequence of Deinococcus maricopensis type strain (LB-34).</title>
        <authorList>
            <person name="Pukall R."/>
            <person name="Zeytun A."/>
            <person name="Lucas S."/>
            <person name="Lapidus A."/>
            <person name="Hammon N."/>
            <person name="Deshpande S."/>
            <person name="Nolan M."/>
            <person name="Cheng J.F."/>
            <person name="Pitluck S."/>
            <person name="Liolios K."/>
            <person name="Pagani I."/>
            <person name="Mikhailova N."/>
            <person name="Ivanova N."/>
            <person name="Mavromatis K."/>
            <person name="Pati A."/>
            <person name="Tapia R."/>
            <person name="Han C."/>
            <person name="Goodwin L."/>
            <person name="Chen A."/>
            <person name="Palaniappan K."/>
            <person name="Land M."/>
            <person name="Hauser L."/>
            <person name="Chang Y.J."/>
            <person name="Jeffries C.D."/>
            <person name="Brambilla E.M."/>
            <person name="Rohde M."/>
            <person name="Goker M."/>
            <person name="Detter J.C."/>
            <person name="Woyke T."/>
            <person name="Bristow J."/>
            <person name="Eisen J.A."/>
            <person name="Markowitz V."/>
            <person name="Hugenholtz P."/>
            <person name="Kyrpides N.C."/>
            <person name="Klenk H.P."/>
        </authorList>
    </citation>
    <scope>NUCLEOTIDE SEQUENCE [LARGE SCALE GENOMIC DNA]</scope>
    <source>
        <strain evidence="4">DSM 21211 / LMG 22137 / NRRL B-23946 / LB-34</strain>
    </source>
</reference>
<dbReference type="Gene3D" id="3.40.50.150">
    <property type="entry name" value="Vaccinia Virus protein VP39"/>
    <property type="match status" value="1"/>
</dbReference>
<evidence type="ECO:0000256" key="1">
    <source>
        <dbReference type="ARBA" id="ARBA00022679"/>
    </source>
</evidence>
<dbReference type="HOGENOM" id="CLU_069129_7_0_0"/>
<evidence type="ECO:0000313" key="4">
    <source>
        <dbReference type="Proteomes" id="UP000008635"/>
    </source>
</evidence>
<dbReference type="STRING" id="709986.Deima_2878"/>